<reference evidence="6" key="2">
    <citation type="submission" date="2018-11" db="EMBL/GenBank/DDBJ databases">
        <title>Trombidioid mite genomics.</title>
        <authorList>
            <person name="Dong X."/>
        </authorList>
    </citation>
    <scope>NUCLEOTIDE SEQUENCE</scope>
    <source>
        <strain evidence="6">UoL-WK</strain>
    </source>
</reference>
<dbReference type="AlphaFoldDB" id="A0A3S3PMX0"/>
<dbReference type="Proteomes" id="UP000285301">
    <property type="component" value="Unassembled WGS sequence"/>
</dbReference>
<protein>
    <recommendedName>
        <fullName evidence="4">Large ribosomal subunit protein eL27</fullName>
    </recommendedName>
    <alternativeName>
        <fullName evidence="5">60S ribosomal protein L27</fullName>
    </alternativeName>
</protein>
<evidence type="ECO:0000256" key="5">
    <source>
        <dbReference type="ARBA" id="ARBA00035329"/>
    </source>
</evidence>
<dbReference type="GO" id="GO:0005840">
    <property type="term" value="C:ribosome"/>
    <property type="evidence" value="ECO:0007669"/>
    <property type="project" value="UniProtKB-KW"/>
</dbReference>
<dbReference type="Gene3D" id="2.30.30.770">
    <property type="match status" value="1"/>
</dbReference>
<dbReference type="SUPFAM" id="SSF50104">
    <property type="entry name" value="Translation proteins SH3-like domain"/>
    <property type="match status" value="1"/>
</dbReference>
<dbReference type="STRING" id="1965070.A0A3S3PMX0"/>
<sequence>MVKIMKPNKVVLVLNGKYAGRKAIVLRNQDEGTTDRSYGHALVAGIDRYPRPIIRRMGKKKREKRCKIKPFLKIYNYNHLMPTRYRVDINIDKKVLAKDVTKDAVKRRNARREVKAKFEEKYKTGSSKWFFSKLRF</sequence>
<dbReference type="OrthoDB" id="2365484at2759"/>
<evidence type="ECO:0000313" key="8">
    <source>
        <dbReference type="Proteomes" id="UP000285301"/>
    </source>
</evidence>
<name>A0A3S3PMX0_9ACAR</name>
<evidence type="ECO:0000256" key="2">
    <source>
        <dbReference type="ARBA" id="ARBA00022980"/>
    </source>
</evidence>
<dbReference type="CDD" id="cd06090">
    <property type="entry name" value="KOW_RPL27"/>
    <property type="match status" value="1"/>
</dbReference>
<evidence type="ECO:0000256" key="1">
    <source>
        <dbReference type="ARBA" id="ARBA00009124"/>
    </source>
</evidence>
<organism evidence="6 8">
    <name type="scientific">Dinothrombium tinctorium</name>
    <dbReference type="NCBI Taxonomy" id="1965070"/>
    <lineage>
        <taxon>Eukaryota</taxon>
        <taxon>Metazoa</taxon>
        <taxon>Ecdysozoa</taxon>
        <taxon>Arthropoda</taxon>
        <taxon>Chelicerata</taxon>
        <taxon>Arachnida</taxon>
        <taxon>Acari</taxon>
        <taxon>Acariformes</taxon>
        <taxon>Trombidiformes</taxon>
        <taxon>Prostigmata</taxon>
        <taxon>Anystina</taxon>
        <taxon>Parasitengona</taxon>
        <taxon>Trombidioidea</taxon>
        <taxon>Trombidiidae</taxon>
        <taxon>Dinothrombium</taxon>
    </lineage>
</organism>
<dbReference type="GO" id="GO:1990904">
    <property type="term" value="C:ribonucleoprotein complex"/>
    <property type="evidence" value="ECO:0007669"/>
    <property type="project" value="UniProtKB-KW"/>
</dbReference>
<accession>A0A3S3PMX0</accession>
<evidence type="ECO:0000313" key="6">
    <source>
        <dbReference type="EMBL" id="RWS04724.1"/>
    </source>
</evidence>
<evidence type="ECO:0000256" key="4">
    <source>
        <dbReference type="ARBA" id="ARBA00035224"/>
    </source>
</evidence>
<comment type="similarity">
    <text evidence="1">Belongs to the eukaryotic ribosomal protein eL27 family.</text>
</comment>
<proteinExistence type="inferred from homology"/>
<keyword evidence="8" id="KW-1185">Reference proteome</keyword>
<keyword evidence="3" id="KW-0687">Ribonucleoprotein</keyword>
<dbReference type="EMBL" id="NCKU01005312">
    <property type="protein sequence ID" value="RWS04724.1"/>
    <property type="molecule type" value="Genomic_DNA"/>
</dbReference>
<dbReference type="Pfam" id="PF01777">
    <property type="entry name" value="Ribosomal_L27e"/>
    <property type="match status" value="1"/>
</dbReference>
<keyword evidence="2 6" id="KW-0689">Ribosomal protein</keyword>
<evidence type="ECO:0000256" key="3">
    <source>
        <dbReference type="ARBA" id="ARBA00023274"/>
    </source>
</evidence>
<dbReference type="GO" id="GO:0003735">
    <property type="term" value="F:structural constituent of ribosome"/>
    <property type="evidence" value="ECO:0007669"/>
    <property type="project" value="InterPro"/>
</dbReference>
<reference evidence="6 8" key="1">
    <citation type="journal article" date="2018" name="Gigascience">
        <title>Genomes of trombidid mites reveal novel predicted allergens and laterally-transferred genes associated with secondary metabolism.</title>
        <authorList>
            <person name="Dong X."/>
            <person name="Chaisiri K."/>
            <person name="Xia D."/>
            <person name="Armstrong S.D."/>
            <person name="Fang Y."/>
            <person name="Donnelly M.J."/>
            <person name="Kadowaki T."/>
            <person name="McGarry J.W."/>
            <person name="Darby A.C."/>
            <person name="Makepeace B.L."/>
        </authorList>
    </citation>
    <scope>NUCLEOTIDE SEQUENCE [LARGE SCALE GENOMIC DNA]</scope>
    <source>
        <strain evidence="6">UoL-WK</strain>
    </source>
</reference>
<dbReference type="GO" id="GO:0006412">
    <property type="term" value="P:translation"/>
    <property type="evidence" value="ECO:0007669"/>
    <property type="project" value="InterPro"/>
</dbReference>
<dbReference type="InterPro" id="IPR001141">
    <property type="entry name" value="Ribosomal_eL27"/>
</dbReference>
<dbReference type="EMBL" id="NCKU01005310">
    <property type="protein sequence ID" value="RWS04727.1"/>
    <property type="molecule type" value="Genomic_DNA"/>
</dbReference>
<dbReference type="InterPro" id="IPR038655">
    <property type="entry name" value="Ribosomal_eL27_sf"/>
</dbReference>
<gene>
    <name evidence="7" type="ORF">B4U79_11925</name>
    <name evidence="6" type="ORF">B4U79_14959</name>
</gene>
<evidence type="ECO:0000313" key="7">
    <source>
        <dbReference type="EMBL" id="RWS04727.1"/>
    </source>
</evidence>
<comment type="caution">
    <text evidence="6">The sequence shown here is derived from an EMBL/GenBank/DDBJ whole genome shotgun (WGS) entry which is preliminary data.</text>
</comment>
<dbReference type="InterPro" id="IPR041991">
    <property type="entry name" value="Ribosomal_eL27_KOW"/>
</dbReference>
<dbReference type="InterPro" id="IPR008991">
    <property type="entry name" value="Translation_prot_SH3-like_sf"/>
</dbReference>
<dbReference type="FunFam" id="2.30.30.770:FF:000001">
    <property type="entry name" value="60S ribosomal protein L27"/>
    <property type="match status" value="1"/>
</dbReference>
<dbReference type="PANTHER" id="PTHR10497">
    <property type="entry name" value="60S RIBOSOMAL PROTEIN L27"/>
    <property type="match status" value="1"/>
</dbReference>